<evidence type="ECO:0000313" key="3">
    <source>
        <dbReference type="EMBL" id="MBF9144529.1"/>
    </source>
</evidence>
<feature type="region of interest" description="Disordered" evidence="1">
    <location>
        <begin position="23"/>
        <end position="44"/>
    </location>
</feature>
<accession>A0A931BIZ1</accession>
<evidence type="ECO:0000256" key="2">
    <source>
        <dbReference type="SAM" id="SignalP"/>
    </source>
</evidence>
<feature type="signal peptide" evidence="2">
    <location>
        <begin position="1"/>
        <end position="18"/>
    </location>
</feature>
<feature type="compositionally biased region" description="Low complexity" evidence="1">
    <location>
        <begin position="28"/>
        <end position="43"/>
    </location>
</feature>
<dbReference type="RefSeq" id="WP_196288884.1">
    <property type="nucleotide sequence ID" value="NZ_JADQDP010000009.1"/>
</dbReference>
<keyword evidence="2" id="KW-0732">Signal</keyword>
<gene>
    <name evidence="3" type="ORF">I2I01_22990</name>
</gene>
<reference evidence="3 4" key="1">
    <citation type="submission" date="2020-11" db="EMBL/GenBank/DDBJ databases">
        <authorList>
            <person name="Kim M.K."/>
        </authorList>
    </citation>
    <scope>NUCLEOTIDE SEQUENCE [LARGE SCALE GENOMIC DNA]</scope>
    <source>
        <strain evidence="3 4">BT439</strain>
    </source>
</reference>
<protein>
    <submittedName>
        <fullName evidence="3">Uncharacterized protein</fullName>
    </submittedName>
</protein>
<feature type="chain" id="PRO_5036951805" evidence="2">
    <location>
        <begin position="19"/>
        <end position="216"/>
    </location>
</feature>
<evidence type="ECO:0000313" key="4">
    <source>
        <dbReference type="Proteomes" id="UP000645610"/>
    </source>
</evidence>
<proteinExistence type="predicted"/>
<keyword evidence="4" id="KW-1185">Reference proteome</keyword>
<dbReference type="Proteomes" id="UP000645610">
    <property type="component" value="Unassembled WGS sequence"/>
</dbReference>
<dbReference type="PROSITE" id="PS51257">
    <property type="entry name" value="PROKAR_LIPOPROTEIN"/>
    <property type="match status" value="1"/>
</dbReference>
<dbReference type="EMBL" id="JADQDP010000009">
    <property type="protein sequence ID" value="MBF9144529.1"/>
    <property type="molecule type" value="Genomic_DNA"/>
</dbReference>
<name>A0A931BIZ1_9BACT</name>
<evidence type="ECO:0000256" key="1">
    <source>
        <dbReference type="SAM" id="MobiDB-lite"/>
    </source>
</evidence>
<comment type="caution">
    <text evidence="3">The sequence shown here is derived from an EMBL/GenBank/DDBJ whole genome shotgun (WGS) entry which is preliminary data.</text>
</comment>
<dbReference type="AlphaFoldDB" id="A0A931BIZ1"/>
<sequence>MKNLPLFIATGFTLGLTAACQSNPTPPVAASTPAKTAATQPTTSLPAPLPITAVDLKPGVAEQTPREGYLQVVSAKALKAEPMQLRLPALWQSDLDRAGGQKAAPGYRISYEAVLQWIPQGFGRQKVPASLPLYSPNGQDSLASFRVGGLNLNVPGRERYSVTPIEPRRPLTVRGTLYAFLGQNEQKQPALVVYPYRGRAGGFDDSFKKVLLPISQ</sequence>
<organism evidence="3 4">
    <name type="scientific">Hymenobacter properus</name>
    <dbReference type="NCBI Taxonomy" id="2791026"/>
    <lineage>
        <taxon>Bacteria</taxon>
        <taxon>Pseudomonadati</taxon>
        <taxon>Bacteroidota</taxon>
        <taxon>Cytophagia</taxon>
        <taxon>Cytophagales</taxon>
        <taxon>Hymenobacteraceae</taxon>
        <taxon>Hymenobacter</taxon>
    </lineage>
</organism>